<dbReference type="VEuPathDB" id="ToxoDB:BESB_018990"/>
<dbReference type="Proteomes" id="UP000224006">
    <property type="component" value="Chromosome XI"/>
</dbReference>
<gene>
    <name evidence="2" type="ORF">BESB_018990</name>
</gene>
<feature type="region of interest" description="Disordered" evidence="1">
    <location>
        <begin position="2240"/>
        <end position="2321"/>
    </location>
</feature>
<feature type="region of interest" description="Disordered" evidence="1">
    <location>
        <begin position="746"/>
        <end position="786"/>
    </location>
</feature>
<feature type="compositionally biased region" description="Polar residues" evidence="1">
    <location>
        <begin position="1246"/>
        <end position="1262"/>
    </location>
</feature>
<feature type="compositionally biased region" description="Low complexity" evidence="1">
    <location>
        <begin position="447"/>
        <end position="468"/>
    </location>
</feature>
<evidence type="ECO:0000256" key="1">
    <source>
        <dbReference type="SAM" id="MobiDB-lite"/>
    </source>
</evidence>
<feature type="compositionally biased region" description="Basic and acidic residues" evidence="1">
    <location>
        <begin position="2276"/>
        <end position="2295"/>
    </location>
</feature>
<feature type="compositionally biased region" description="Basic and acidic residues" evidence="1">
    <location>
        <begin position="1328"/>
        <end position="1358"/>
    </location>
</feature>
<dbReference type="EMBL" id="NWUJ01000012">
    <property type="protein sequence ID" value="PFH31958.1"/>
    <property type="molecule type" value="Genomic_DNA"/>
</dbReference>
<reference evidence="2 3" key="1">
    <citation type="submission" date="2017-09" db="EMBL/GenBank/DDBJ databases">
        <title>Genome sequencing of Besnoitia besnoiti strain Bb-Ger1.</title>
        <authorList>
            <person name="Schares G."/>
            <person name="Venepally P."/>
            <person name="Lorenzi H.A."/>
        </authorList>
    </citation>
    <scope>NUCLEOTIDE SEQUENCE [LARGE SCALE GENOMIC DNA]</scope>
    <source>
        <strain evidence="2 3">Bb-Ger1</strain>
    </source>
</reference>
<evidence type="ECO:0000313" key="2">
    <source>
        <dbReference type="EMBL" id="PFH31958.1"/>
    </source>
</evidence>
<dbReference type="STRING" id="94643.A0A2A9M032"/>
<feature type="compositionally biased region" description="Low complexity" evidence="1">
    <location>
        <begin position="204"/>
        <end position="221"/>
    </location>
</feature>
<evidence type="ECO:0000313" key="3">
    <source>
        <dbReference type="Proteomes" id="UP000224006"/>
    </source>
</evidence>
<feature type="region of interest" description="Disordered" evidence="1">
    <location>
        <begin position="1985"/>
        <end position="2014"/>
    </location>
</feature>
<feature type="region of interest" description="Disordered" evidence="1">
    <location>
        <begin position="127"/>
        <end position="155"/>
    </location>
</feature>
<keyword evidence="3" id="KW-1185">Reference proteome</keyword>
<feature type="region of interest" description="Disordered" evidence="1">
    <location>
        <begin position="441"/>
        <end position="468"/>
    </location>
</feature>
<feature type="region of interest" description="Disordered" evidence="1">
    <location>
        <begin position="1546"/>
        <end position="1621"/>
    </location>
</feature>
<feature type="region of interest" description="Disordered" evidence="1">
    <location>
        <begin position="89"/>
        <end position="109"/>
    </location>
</feature>
<feature type="region of interest" description="Disordered" evidence="1">
    <location>
        <begin position="168"/>
        <end position="225"/>
    </location>
</feature>
<dbReference type="RefSeq" id="XP_029215967.1">
    <property type="nucleotide sequence ID" value="XM_029360608.1"/>
</dbReference>
<feature type="region of interest" description="Disordered" evidence="1">
    <location>
        <begin position="2462"/>
        <end position="2522"/>
    </location>
</feature>
<feature type="compositionally biased region" description="Low complexity" evidence="1">
    <location>
        <begin position="128"/>
        <end position="142"/>
    </location>
</feature>
<feature type="region of interest" description="Disordered" evidence="1">
    <location>
        <begin position="993"/>
        <end position="1018"/>
    </location>
</feature>
<feature type="region of interest" description="Disordered" evidence="1">
    <location>
        <begin position="1851"/>
        <end position="1870"/>
    </location>
</feature>
<feature type="region of interest" description="Disordered" evidence="1">
    <location>
        <begin position="1328"/>
        <end position="1365"/>
    </location>
</feature>
<feature type="compositionally biased region" description="Low complexity" evidence="1">
    <location>
        <begin position="858"/>
        <end position="867"/>
    </location>
</feature>
<feature type="region of interest" description="Disordered" evidence="1">
    <location>
        <begin position="1170"/>
        <end position="1203"/>
    </location>
</feature>
<feature type="compositionally biased region" description="Basic and acidic residues" evidence="1">
    <location>
        <begin position="168"/>
        <end position="184"/>
    </location>
</feature>
<accession>A0A2A9M032</accession>
<dbReference type="OrthoDB" id="332002at2759"/>
<protein>
    <submittedName>
        <fullName evidence="2">Uncharacterized protein</fullName>
    </submittedName>
</protein>
<feature type="compositionally biased region" description="Low complexity" evidence="1">
    <location>
        <begin position="1855"/>
        <end position="1870"/>
    </location>
</feature>
<feature type="compositionally biased region" description="Polar residues" evidence="1">
    <location>
        <begin position="999"/>
        <end position="1009"/>
    </location>
</feature>
<dbReference type="KEGG" id="bbes:BESB_018990"/>
<name>A0A2A9M032_BESBE</name>
<organism evidence="2 3">
    <name type="scientific">Besnoitia besnoiti</name>
    <name type="common">Apicomplexan protozoan</name>
    <dbReference type="NCBI Taxonomy" id="94643"/>
    <lineage>
        <taxon>Eukaryota</taxon>
        <taxon>Sar</taxon>
        <taxon>Alveolata</taxon>
        <taxon>Apicomplexa</taxon>
        <taxon>Conoidasida</taxon>
        <taxon>Coccidia</taxon>
        <taxon>Eucoccidiorida</taxon>
        <taxon>Eimeriorina</taxon>
        <taxon>Sarcocystidae</taxon>
        <taxon>Besnoitia</taxon>
    </lineage>
</organism>
<feature type="region of interest" description="Disordered" evidence="1">
    <location>
        <begin position="1242"/>
        <end position="1289"/>
    </location>
</feature>
<feature type="region of interest" description="Disordered" evidence="1">
    <location>
        <begin position="852"/>
        <end position="878"/>
    </location>
</feature>
<feature type="compositionally biased region" description="Basic and acidic residues" evidence="1">
    <location>
        <begin position="753"/>
        <end position="772"/>
    </location>
</feature>
<proteinExistence type="predicted"/>
<sequence length="2582" mass="277853">MRAFSVSRACRSDSLISPAVSGLRTLSRAELWHFKECRTLKRRETRTEAARRTELRWLALENCRTQRNCVRLPARRTFRRFYHSQLKSAFSPASSPYPAPSVPPPTTEEEDAACLSIFERIYRAKSEPSLAGSRPRAASPSSSSPPSPLAAASSLHSAAAGAFGLEAGRDGEHMHRSGEPRLEAEEMPPPLPSLARRARDPRASESPAWAAAPAAPGQPLAVSAAPPRQSSKLSCHVLVCMVADTARSGVRTREAWQPLLLLVLQHLSRLSSQQIQQTALALSRAGLCAPLVLQGLCEALYWKCEQKKPMPDDLVLFFDALRRLRYCPSTRHMNKYIERLKEGRKKLTVSHCLKLLRFFAEAGIEARDLKLPAFYWGVTERLTSGFASLHPPEVAATAQLLAQLGSRDGFLFDRICLALYSRSADLINQNVAAASQLEEALHGSRQASPPSSHAACRPPPASSSSLAEALAAGDGSSGALAPSAASGALPESAVSLSFADLAHSQGRGGLPACRPLESFRSPVERGTSREGEEPILERDQFFAALVHLGQTLLRIKLLKFPPHFWLALKQHVEHHAASLSPEQTVFVLSLLAREHYRDTSLLNKLGVTVEQNLLSFSPNQLASVLFAFSSLSYRHRTLHATLALRLLQAGALPSMESLNARFLRSVLPLARLPGRTKNLAMLSLRAGLPQPLALAHIPSTTQRDQPENEAEAFLSSASSLLSSPVGHLSAAGGDAAGGDARQATVNAGRQGLAKRDDKVLAAEPEMRGRWRDANTASSEGRCHHERENQEAIFPRSQRVGTRERETLAWTDTSTQSTGTAERDAYHMMHTDPPPPSFGAAPHAWADDRTFATPGGRGRQTARGTGEAQPLGADAHMPPPMFCSADSVPREWEKRALGSSVSACDLLHAGGASPDAEVQTVEASGGGLNGEGRAHAEWVMEAAASSKPPKQLASVESLSADMGGGAQLLHSGPDWRADGNAGGSEAVLGVDLLPGASASRDPTASRTQHAQAAPLGAGDSAQMMAGSVVSRVGDGHRTELSKSAPVLPSLVPRRIEPTVAAAMLSACVELKHRDRLFLSCLMASLKVAVEEATVSSVSSVVRRNSRAVSCRHQGDSASSDSVDLPPVPHPVGDGVASALDRPSAGCLSANGRRLRPVVGLHEVAGELVWNPEESCPATGTERGPEPSMRAEANTSVPRPGGDIDRIFRATSANAKNADAPRTCTLAEENEGYCMAELGASPGGRWSVESSTLGSPSRPRQGSTRMRRGAAPAGDTLFERTPRGPASAMSTVPPAKAEVLRGASQSSDGLAFLSGLDAAQADALRSLSREVETEGFQGERAKMQEKREARESGEENKPHDYTFCPSGLPFPERDSAAACSSKALSMPGGAAAASTSSGSGVLRFRYTPQFFELLRRAALLKAAGRLPFASGSFAEYIGDASEPRCSRPSPYNGEDTDESVQKLRETRGALVVGDELLKSRKGLIGRCKTVVPASARIERKIPPEEQRRRFWDRLFEATGHPAKRRLYNRRLFLAACELRTMTLPSRPLRLSPVALGGDVQQPEEKETDASDAGLPTEDGRSADDTGTTQETSGEDPGGENVEGMECGASTCAPFRDSGSRKGMQRRLREKAAGGRCAKPRGRRELIAVGRPSDNAFRNAQTVRNAMRRWSLLRRAFLEPYEGHARALELALHRLQTSRNARLLAASLAPQQTYSASVLPVGGPQGSALACEKMKASAETHDAGDAGAPLPSLALLFLPRERGTPAASCSRLPFLVDTAQLLPPRGRISARGGSRHEGSGFWLSASRLKAMSTRICRDNRRSRERLLRIRAERGSALERDTLMLKDTTAPLKIAASTPDTPASAQDAPAAEARPGLSDPCHTLHVLSAEVKDVPCEQHEKPQEPRYASRPYLTIKRDVGSIRTRCPLVREVSCALQASLRLHFLPTGLVTSFTSYLLQVLTNVSALFVLPSPLEEEARCQIEARAGAERQRGEELATSEVGSTRGRRQGGGGGIANTRELRRPTATAHRELVVLLQCLNKAADAACCVPGLAAMEAGEGEGANAHGDPTDEGEGYGDALKQYPQEQREAWHALEKCYRALAFQVLWTVEASSTTPQSDALFEALRVYTRLSQLLAIQFRAARSAAGDPRSAAESSAASASSAVAAAACESAGIRPPAVSLALRVPSSPRERPRSSSAAGRDASSFFLSHADWFHSLLTFIGRRVGVAPGVCNGGRNEQWRHAFTAQSEHDSEICEERRTRAGTRVQESPRAHAPSVGDYEERQGDKDSSGLCRDRDRPCATPADSVREHEAARRGTSGAAGQRSDCRKTGAKVFSVRLKELTQFMACLHGMREFLRELEGLQGRQFEVVELWQAVRAEAKRRLLTAFRRAGKDDVLYSKHLMKATADATEPTTSPEGAFHRRDVLAALVVLSIDALPVPLGGVREEPARGACTALEADSHIAAPQTSAQVAPEAAGHSESMRSHGSLRAPPEPPGAVTSAADETRQEAEDERENTALRRSGLKRENQPFHKRTCVAELDFEQTVREYARRSAVPSRLLLRAVQRELARQGRLEAAAHVRSVVTRL</sequence>
<feature type="compositionally biased region" description="Basic and acidic residues" evidence="1">
    <location>
        <begin position="2244"/>
        <end position="2256"/>
    </location>
</feature>
<dbReference type="GeneID" id="40306960"/>
<feature type="compositionally biased region" description="Pro residues" evidence="1">
    <location>
        <begin position="95"/>
        <end position="106"/>
    </location>
</feature>
<comment type="caution">
    <text evidence="2">The sequence shown here is derived from an EMBL/GenBank/DDBJ whole genome shotgun (WGS) entry which is preliminary data.</text>
</comment>